<evidence type="ECO:0000313" key="2">
    <source>
        <dbReference type="Proteomes" id="UP000683925"/>
    </source>
</evidence>
<proteinExistence type="predicted"/>
<name>A0A8S1YGL9_PAROT</name>
<sequence length="66" mass="8144">MRFQKLTHKEKFGIKLLLQFYKAKFRFTQQLYEQIKIGLILYQIVCKKLPSVIEIMKFLHQIRQRT</sequence>
<reference evidence="1" key="1">
    <citation type="submission" date="2021-01" db="EMBL/GenBank/DDBJ databases">
        <authorList>
            <consortium name="Genoscope - CEA"/>
            <person name="William W."/>
        </authorList>
    </citation>
    <scope>NUCLEOTIDE SEQUENCE</scope>
</reference>
<comment type="caution">
    <text evidence="1">The sequence shown here is derived from an EMBL/GenBank/DDBJ whole genome shotgun (WGS) entry which is preliminary data.</text>
</comment>
<dbReference type="Proteomes" id="UP000683925">
    <property type="component" value="Unassembled WGS sequence"/>
</dbReference>
<gene>
    <name evidence="1" type="ORF">POCTA_138.1.T1590002</name>
</gene>
<dbReference type="EMBL" id="CAJJDP010000161">
    <property type="protein sequence ID" value="CAD8212709.1"/>
    <property type="molecule type" value="Genomic_DNA"/>
</dbReference>
<protein>
    <submittedName>
        <fullName evidence="1">Uncharacterized protein</fullName>
    </submittedName>
</protein>
<accession>A0A8S1YGL9</accession>
<keyword evidence="2" id="KW-1185">Reference proteome</keyword>
<dbReference type="AlphaFoldDB" id="A0A8S1YGL9"/>
<evidence type="ECO:0000313" key="1">
    <source>
        <dbReference type="EMBL" id="CAD8212709.1"/>
    </source>
</evidence>
<organism evidence="1 2">
    <name type="scientific">Paramecium octaurelia</name>
    <dbReference type="NCBI Taxonomy" id="43137"/>
    <lineage>
        <taxon>Eukaryota</taxon>
        <taxon>Sar</taxon>
        <taxon>Alveolata</taxon>
        <taxon>Ciliophora</taxon>
        <taxon>Intramacronucleata</taxon>
        <taxon>Oligohymenophorea</taxon>
        <taxon>Peniculida</taxon>
        <taxon>Parameciidae</taxon>
        <taxon>Paramecium</taxon>
    </lineage>
</organism>